<sequence length="596" mass="66972">MQKDALLILLLAGIFVSVGARHSVPGKPKKTSCRSPEKETFTCWWEPGDDGGLPTTYALYYRLEGDDRVYECPDYKTAGENSCFFNKSYTSLWVNYNITVVAKNALGQAVSDPVEVDVVYIVKPNSPENVNVKVMEDDHGPFLRVSWDKPPTADTRSGWITLNYQIRVKLENEKEWEEHEVGLQKTFNVFGLHSGGVYMVQVRCKPDHGFWSEWSSTTYVTVPDYIPRGRSMWILIGTFSAFFILIIIWTAKVNQNSVKHFILPPIPGPKIKGFDKQLLKSGKSEEVLNALVIQSFPPTSDYEDLLVQYLEVYDNEERLVLDTKDIPEGCLKCKTPSDSDSGRGSCDSHTLLLEKSGEATEESGRDHHQHQKNDEASWASTESSDGKVPRAGTLKSVEVQGKAWPTVFSPQHHHDAAKVAYHSMPIPVLEQKECHLEEFRLSKPHGNHGNIKTHTEFNLNGEDCERETVAVSIPSPHLLEYVEVQRVNQENVLLVRPLHDEGYDPDQPTTPAAEDYSKVKGIISDNILLLQMDMAAPSYLGEYHQSRTEQVEQCVPQNQQTQSCKPAVHVTSIMLQEGMHLASNGYVDSAAMMGIH</sequence>
<keyword evidence="8 14" id="KW-0862">Zinc</keyword>
<evidence type="ECO:0000313" key="17">
    <source>
        <dbReference type="Proteomes" id="UP000504632"/>
    </source>
</evidence>
<dbReference type="InterPro" id="IPR003961">
    <property type="entry name" value="FN3_dom"/>
</dbReference>
<evidence type="ECO:0000256" key="8">
    <source>
        <dbReference type="ARBA" id="ARBA00022833"/>
    </source>
</evidence>
<dbReference type="Gene3D" id="2.60.40.10">
    <property type="entry name" value="Immunoglobulins"/>
    <property type="match status" value="2"/>
</dbReference>
<feature type="domain" description="Fibronectin type-III" evidence="16">
    <location>
        <begin position="24"/>
        <end position="125"/>
    </location>
</feature>
<dbReference type="PANTHER" id="PTHR23036">
    <property type="entry name" value="CYTOKINE RECEPTOR"/>
    <property type="match status" value="1"/>
</dbReference>
<evidence type="ECO:0000256" key="10">
    <source>
        <dbReference type="ARBA" id="ARBA00023136"/>
    </source>
</evidence>
<keyword evidence="7" id="KW-0677">Repeat</keyword>
<dbReference type="GeneID" id="115807319"/>
<dbReference type="SUPFAM" id="SSF49265">
    <property type="entry name" value="Fibronectin type III"/>
    <property type="match status" value="2"/>
</dbReference>
<evidence type="ECO:0000256" key="9">
    <source>
        <dbReference type="ARBA" id="ARBA00022989"/>
    </source>
</evidence>
<dbReference type="Pfam" id="PF09067">
    <property type="entry name" value="EpoR_lig-bind"/>
    <property type="match status" value="1"/>
</dbReference>
<evidence type="ECO:0000313" key="18">
    <source>
        <dbReference type="RefSeq" id="XP_030624095.1"/>
    </source>
</evidence>
<comment type="domain">
    <text evidence="14">The box 1 motif is required for JAK interaction and/or activation.</text>
</comment>
<reference evidence="18" key="1">
    <citation type="submission" date="2025-08" db="UniProtKB">
        <authorList>
            <consortium name="RefSeq"/>
        </authorList>
    </citation>
    <scope>IDENTIFICATION</scope>
</reference>
<comment type="subcellular location">
    <subcellularLocation>
        <location evidence="1 14">Membrane</location>
        <topology evidence="1 14">Single-pass type I membrane protein</topology>
    </subcellularLocation>
</comment>
<keyword evidence="11 14" id="KW-1015">Disulfide bond</keyword>
<evidence type="ECO:0000256" key="7">
    <source>
        <dbReference type="ARBA" id="ARBA00022737"/>
    </source>
</evidence>
<dbReference type="InterPro" id="IPR036116">
    <property type="entry name" value="FN3_sf"/>
</dbReference>
<evidence type="ECO:0000256" key="6">
    <source>
        <dbReference type="ARBA" id="ARBA00022729"/>
    </source>
</evidence>
<dbReference type="InterPro" id="IPR003528">
    <property type="entry name" value="Long_hematopoietin_rcpt_CS"/>
</dbReference>
<dbReference type="PROSITE" id="PS50853">
    <property type="entry name" value="FN3"/>
    <property type="match status" value="2"/>
</dbReference>
<evidence type="ECO:0000256" key="3">
    <source>
        <dbReference type="ARBA" id="ARBA00019818"/>
    </source>
</evidence>
<accession>A0A6J2UUB7</accession>
<evidence type="ECO:0000256" key="15">
    <source>
        <dbReference type="SAM" id="MobiDB-lite"/>
    </source>
</evidence>
<keyword evidence="13" id="KW-0325">Glycoprotein</keyword>
<dbReference type="InterPro" id="IPR013783">
    <property type="entry name" value="Ig-like_fold"/>
</dbReference>
<keyword evidence="9 14" id="KW-1133">Transmembrane helix</keyword>
<evidence type="ECO:0000259" key="16">
    <source>
        <dbReference type="PROSITE" id="PS50853"/>
    </source>
</evidence>
<comment type="domain">
    <text evidence="14">The WSXWS motif appears to be necessary for proper protein folding and thereby efficient intracellular transport and cell-surface receptor binding.</text>
</comment>
<evidence type="ECO:0000256" key="11">
    <source>
        <dbReference type="ARBA" id="ARBA00023157"/>
    </source>
</evidence>
<feature type="transmembrane region" description="Helical" evidence="14">
    <location>
        <begin position="232"/>
        <end position="251"/>
    </location>
</feature>
<dbReference type="CTD" id="407651"/>
<evidence type="ECO:0000256" key="12">
    <source>
        <dbReference type="ARBA" id="ARBA00023170"/>
    </source>
</evidence>
<feature type="domain" description="Fibronectin type-III" evidence="16">
    <location>
        <begin position="126"/>
        <end position="225"/>
    </location>
</feature>
<dbReference type="GO" id="GO:0046872">
    <property type="term" value="F:metal ion binding"/>
    <property type="evidence" value="ECO:0007669"/>
    <property type="project" value="UniProtKB-KW"/>
</dbReference>
<keyword evidence="17" id="KW-1185">Reference proteome</keyword>
<gene>
    <name evidence="18" type="primary">prlra</name>
    <name evidence="14" type="synonym">PRLR</name>
</gene>
<dbReference type="CDD" id="cd00063">
    <property type="entry name" value="FN3"/>
    <property type="match status" value="2"/>
</dbReference>
<dbReference type="PANTHER" id="PTHR23036:SF86">
    <property type="entry name" value="PROLACTIN RECEPTOR"/>
    <property type="match status" value="1"/>
</dbReference>
<dbReference type="AlphaFoldDB" id="A0A6J2UUB7"/>
<dbReference type="GO" id="GO:0043235">
    <property type="term" value="C:receptor complex"/>
    <property type="evidence" value="ECO:0007669"/>
    <property type="project" value="TreeGrafter"/>
</dbReference>
<feature type="region of interest" description="Disordered" evidence="15">
    <location>
        <begin position="357"/>
        <end position="389"/>
    </location>
</feature>
<dbReference type="InterPro" id="IPR015152">
    <property type="entry name" value="Growth/epo_recpt_lig-bind"/>
</dbReference>
<keyword evidence="4 14" id="KW-0812">Transmembrane</keyword>
<dbReference type="GO" id="GO:0019955">
    <property type="term" value="F:cytokine binding"/>
    <property type="evidence" value="ECO:0007669"/>
    <property type="project" value="TreeGrafter"/>
</dbReference>
<dbReference type="FunFam" id="2.60.40.10:FF:000287">
    <property type="entry name" value="Prolactin receptor"/>
    <property type="match status" value="1"/>
</dbReference>
<dbReference type="InterPro" id="IPR050379">
    <property type="entry name" value="Type-I_Cytokine_Rcpt"/>
</dbReference>
<keyword evidence="5 14" id="KW-0479">Metal-binding</keyword>
<dbReference type="RefSeq" id="XP_030624095.1">
    <property type="nucleotide sequence ID" value="XM_030768235.1"/>
</dbReference>
<keyword evidence="12 14" id="KW-0675">Receptor</keyword>
<proteinExistence type="inferred from homology"/>
<dbReference type="PROSITE" id="PS01352">
    <property type="entry name" value="HEMATOPO_REC_L_F1"/>
    <property type="match status" value="1"/>
</dbReference>
<dbReference type="GO" id="GO:0004896">
    <property type="term" value="F:cytokine receptor activity"/>
    <property type="evidence" value="ECO:0007669"/>
    <property type="project" value="InterPro"/>
</dbReference>
<name>A0A6J2UUB7_CHACN</name>
<evidence type="ECO:0000256" key="5">
    <source>
        <dbReference type="ARBA" id="ARBA00022723"/>
    </source>
</evidence>
<dbReference type="SMART" id="SM00060">
    <property type="entry name" value="FN3"/>
    <property type="match status" value="2"/>
</dbReference>
<protein>
    <recommendedName>
        <fullName evidence="3 14">Prolactin receptor</fullName>
        <shortName evidence="14">PRL-R</shortName>
    </recommendedName>
</protein>
<dbReference type="OrthoDB" id="8858139at2759"/>
<evidence type="ECO:0000256" key="4">
    <source>
        <dbReference type="ARBA" id="ARBA00022692"/>
    </source>
</evidence>
<evidence type="ECO:0000256" key="13">
    <source>
        <dbReference type="ARBA" id="ARBA00023180"/>
    </source>
</evidence>
<feature type="compositionally biased region" description="Basic and acidic residues" evidence="15">
    <location>
        <begin position="357"/>
        <end position="375"/>
    </location>
</feature>
<dbReference type="GO" id="GO:0009897">
    <property type="term" value="C:external side of plasma membrane"/>
    <property type="evidence" value="ECO:0007669"/>
    <property type="project" value="TreeGrafter"/>
</dbReference>
<keyword evidence="10 14" id="KW-0472">Membrane</keyword>
<evidence type="ECO:0000256" key="14">
    <source>
        <dbReference type="RuleBase" id="RU365035"/>
    </source>
</evidence>
<organism evidence="17 18">
    <name type="scientific">Chanos chanos</name>
    <name type="common">Milkfish</name>
    <name type="synonym">Mugil chanos</name>
    <dbReference type="NCBI Taxonomy" id="29144"/>
    <lineage>
        <taxon>Eukaryota</taxon>
        <taxon>Metazoa</taxon>
        <taxon>Chordata</taxon>
        <taxon>Craniata</taxon>
        <taxon>Vertebrata</taxon>
        <taxon>Euteleostomi</taxon>
        <taxon>Actinopterygii</taxon>
        <taxon>Neopterygii</taxon>
        <taxon>Teleostei</taxon>
        <taxon>Ostariophysi</taxon>
        <taxon>Gonorynchiformes</taxon>
        <taxon>Chanidae</taxon>
        <taxon>Chanos</taxon>
    </lineage>
</organism>
<feature type="chain" id="PRO_5027133744" description="Prolactin receptor" evidence="14">
    <location>
        <begin position="21"/>
        <end position="596"/>
    </location>
</feature>
<dbReference type="InParanoid" id="A0A6J2UUB7"/>
<dbReference type="Proteomes" id="UP000504632">
    <property type="component" value="Chromosome 3"/>
</dbReference>
<evidence type="ECO:0000256" key="1">
    <source>
        <dbReference type="ARBA" id="ARBA00004479"/>
    </source>
</evidence>
<comment type="function">
    <text evidence="14">This is a receptor for the anterior pituitary hormone prolactin.</text>
</comment>
<evidence type="ECO:0000256" key="2">
    <source>
        <dbReference type="ARBA" id="ARBA00007885"/>
    </source>
</evidence>
<comment type="similarity">
    <text evidence="2 14">Belongs to the type I cytokine receptor family. Type 1 subfamily.</text>
</comment>
<feature type="signal peptide" evidence="14">
    <location>
        <begin position="1"/>
        <end position="20"/>
    </location>
</feature>
<dbReference type="FunFam" id="2.60.40.10:FF:000358">
    <property type="entry name" value="Prolactin receptor"/>
    <property type="match status" value="1"/>
</dbReference>
<keyword evidence="6 14" id="KW-0732">Signal</keyword>